<organism evidence="2">
    <name type="scientific">Rhizophora mucronata</name>
    <name type="common">Asiatic mangrove</name>
    <dbReference type="NCBI Taxonomy" id="61149"/>
    <lineage>
        <taxon>Eukaryota</taxon>
        <taxon>Viridiplantae</taxon>
        <taxon>Streptophyta</taxon>
        <taxon>Embryophyta</taxon>
        <taxon>Tracheophyta</taxon>
        <taxon>Spermatophyta</taxon>
        <taxon>Magnoliopsida</taxon>
        <taxon>eudicotyledons</taxon>
        <taxon>Gunneridae</taxon>
        <taxon>Pentapetalae</taxon>
        <taxon>rosids</taxon>
        <taxon>fabids</taxon>
        <taxon>Malpighiales</taxon>
        <taxon>Rhizophoraceae</taxon>
        <taxon>Rhizophora</taxon>
    </lineage>
</organism>
<name>A0A2P2N2R3_RHIMU</name>
<proteinExistence type="predicted"/>
<keyword evidence="1" id="KW-0472">Membrane</keyword>
<accession>A0A2P2N2R3</accession>
<reference evidence="2" key="1">
    <citation type="submission" date="2018-02" db="EMBL/GenBank/DDBJ databases">
        <title>Rhizophora mucronata_Transcriptome.</title>
        <authorList>
            <person name="Meera S.P."/>
            <person name="Sreeshan A."/>
            <person name="Augustine A."/>
        </authorList>
    </citation>
    <scope>NUCLEOTIDE SEQUENCE</scope>
    <source>
        <tissue evidence="2">Leaf</tissue>
    </source>
</reference>
<evidence type="ECO:0000256" key="1">
    <source>
        <dbReference type="SAM" id="Phobius"/>
    </source>
</evidence>
<feature type="transmembrane region" description="Helical" evidence="1">
    <location>
        <begin position="6"/>
        <end position="28"/>
    </location>
</feature>
<evidence type="ECO:0000313" key="2">
    <source>
        <dbReference type="EMBL" id="MBX36759.1"/>
    </source>
</evidence>
<keyword evidence="1" id="KW-0812">Transmembrane</keyword>
<keyword evidence="1" id="KW-1133">Transmembrane helix</keyword>
<sequence length="33" mass="3626">MFNIQGLTFFGFFFFNFSSGIFNGILCVGGPAK</sequence>
<dbReference type="AlphaFoldDB" id="A0A2P2N2R3"/>
<dbReference type="EMBL" id="GGEC01056275">
    <property type="protein sequence ID" value="MBX36759.1"/>
    <property type="molecule type" value="Transcribed_RNA"/>
</dbReference>
<protein>
    <submittedName>
        <fullName evidence="2">Uncharacterized protein</fullName>
    </submittedName>
</protein>